<dbReference type="InterPro" id="IPR033947">
    <property type="entry name" value="ETF_alpha_N"/>
</dbReference>
<dbReference type="Pfam" id="PF01012">
    <property type="entry name" value="ETF"/>
    <property type="match status" value="1"/>
</dbReference>
<evidence type="ECO:0000256" key="4">
    <source>
        <dbReference type="ARBA" id="ARBA00014390"/>
    </source>
</evidence>
<evidence type="ECO:0000313" key="14">
    <source>
        <dbReference type="Ensembl" id="ENSGACP00000048753.1"/>
    </source>
</evidence>
<protein>
    <recommendedName>
        <fullName evidence="4">Electron transfer flavoprotein subunit alpha, mitochondrial</fullName>
    </recommendedName>
</protein>
<evidence type="ECO:0000313" key="15">
    <source>
        <dbReference type="Proteomes" id="UP000007635"/>
    </source>
</evidence>
<dbReference type="GO" id="GO:0045251">
    <property type="term" value="C:electron transfer flavoprotein complex"/>
    <property type="evidence" value="ECO:0007669"/>
    <property type="project" value="UniProtKB-ARBA"/>
</dbReference>
<dbReference type="SMART" id="SM00893">
    <property type="entry name" value="ETF"/>
    <property type="match status" value="1"/>
</dbReference>
<feature type="coiled-coil region" evidence="11">
    <location>
        <begin position="519"/>
        <end position="568"/>
    </location>
</feature>
<organism evidence="14 15">
    <name type="scientific">Gasterosteus aculeatus aculeatus</name>
    <name type="common">three-spined stickleback</name>
    <dbReference type="NCBI Taxonomy" id="481459"/>
    <lineage>
        <taxon>Eukaryota</taxon>
        <taxon>Metazoa</taxon>
        <taxon>Chordata</taxon>
        <taxon>Craniata</taxon>
        <taxon>Vertebrata</taxon>
        <taxon>Euteleostomi</taxon>
        <taxon>Actinopterygii</taxon>
        <taxon>Neopterygii</taxon>
        <taxon>Teleostei</taxon>
        <taxon>Neoteleostei</taxon>
        <taxon>Acanthomorphata</taxon>
        <taxon>Eupercaria</taxon>
        <taxon>Perciformes</taxon>
        <taxon>Cottioidei</taxon>
        <taxon>Gasterosteales</taxon>
        <taxon>Gasterosteidae</taxon>
        <taxon>Gasterosteus</taxon>
    </lineage>
</organism>
<feature type="region of interest" description="Disordered" evidence="12">
    <location>
        <begin position="92"/>
        <end position="147"/>
    </location>
</feature>
<proteinExistence type="inferred from homology"/>
<dbReference type="SUPFAM" id="SSF52467">
    <property type="entry name" value="DHS-like NAD/FAD-binding domain"/>
    <property type="match status" value="1"/>
</dbReference>
<dbReference type="InterPro" id="IPR029035">
    <property type="entry name" value="DHS-like_NAD/FAD-binding_dom"/>
</dbReference>
<reference evidence="14" key="2">
    <citation type="submission" date="2025-08" db="UniProtKB">
        <authorList>
            <consortium name="Ensembl"/>
        </authorList>
    </citation>
    <scope>IDENTIFICATION</scope>
</reference>
<dbReference type="InterPro" id="IPR032446">
    <property type="entry name" value="SCAPER_N"/>
</dbReference>
<feature type="region of interest" description="Disordered" evidence="12">
    <location>
        <begin position="1"/>
        <end position="66"/>
    </location>
</feature>
<name>A0AAQ4QEM5_GASAC</name>
<comment type="subcellular location">
    <subcellularLocation>
        <location evidence="2">Mitochondrion matrix</location>
    </subcellularLocation>
</comment>
<feature type="region of interest" description="Disordered" evidence="12">
    <location>
        <begin position="613"/>
        <end position="651"/>
    </location>
</feature>
<evidence type="ECO:0000256" key="12">
    <source>
        <dbReference type="SAM" id="MobiDB-lite"/>
    </source>
</evidence>
<dbReference type="GO" id="GO:0050660">
    <property type="term" value="F:flavin adenine dinucleotide binding"/>
    <property type="evidence" value="ECO:0007669"/>
    <property type="project" value="InterPro"/>
</dbReference>
<comment type="cofactor">
    <cofactor evidence="1">
        <name>FAD</name>
        <dbReference type="ChEBI" id="CHEBI:57692"/>
    </cofactor>
</comment>
<dbReference type="FunFam" id="3.40.50.1220:FF:000001">
    <property type="entry name" value="Electron transfer flavoprotein, alpha subunit"/>
    <property type="match status" value="1"/>
</dbReference>
<keyword evidence="15" id="KW-1185">Reference proteome</keyword>
<keyword evidence="8" id="KW-0249">Electron transport</keyword>
<dbReference type="FunFam" id="3.40.50.620:FF:000041">
    <property type="entry name" value="Electron transfer flavoprotein alpha subunit"/>
    <property type="match status" value="1"/>
</dbReference>
<dbReference type="PANTHER" id="PTHR43153">
    <property type="entry name" value="ELECTRON TRANSFER FLAVOPROTEIN ALPHA"/>
    <property type="match status" value="1"/>
</dbReference>
<evidence type="ECO:0000256" key="9">
    <source>
        <dbReference type="ARBA" id="ARBA00046201"/>
    </source>
</evidence>
<dbReference type="InterPro" id="IPR014730">
    <property type="entry name" value="ETF_a/b_N"/>
</dbReference>
<evidence type="ECO:0000256" key="6">
    <source>
        <dbReference type="ARBA" id="ARBA00022630"/>
    </source>
</evidence>
<sequence>MSKDNRHDGRRRGAGQHRLGPRVSQGGDGRERSGSNSSGSSHGGGKSKNTSITALKASFQRSNSHDKVRKIVAEEGRAARNLIAWNVPLENKEEEVKSKSNSSGSSRTQKINSGQHRNKKQNAGVENKGTAGVLLEKGPEKSPIKARQPRKVDLRARYWAFLFDNLRRAVDEIYVTCESDQSVVECKEVLMMLDNYVRDFKALIDWIQLQEKLEKTDAQNRPTSLAWEVRKMSPGRHVMPSQSADRMVPSPGARRVLNFGGPPPTLAVARLSHTDLSWADRVKSTQSVPTASQQTSAPVEKLGKKDAEGWETVQRGRTAKPRSAAIVAKVISVPVKDPPKQDSVKCKQSHPPPKEERPIDAVCPSNKDTTQKDDEQQVPLEPNPLVEVGCPVNGNMMEPPAESVQDSGQSVDPPCEDVPPPMPAPPPAPAPEPAPSSATAPTTDITLSVPVPAVVPSTSPGLPQTDVLAALLVFGDSAAEGGASQGTATSAPRQAGTAVTAEKLESVSDPTELSTPQSMAEVLAKKEELADRLEKANEEAIASAIAEEEQLTREIQAENSELETDNESDFSASIGNGVGGVNIDWSDMLADYDAREPWRQSNSWGDIVEEEPARPPGHGIHMHEKLSSPSRKRTIAESKKKHEEKQLKAQQLRDKLREEKTLKLQKLLEREKEVRKWKEELLEQGRRMMDEKLLHAELKREIQLQAIVKKAQEEEAKMNRAFNKTSLKQLTGVLQRFQSTLVVAEHNNEKLTPITLNAITAASKLGGDVSCLVAGTNCAQVVEQIRKVQGVNKVLVAQHDSYKGSLPEELTPLILETQKQFKFTHICAGASAFGKNLLPRVAAKLDVSPVSDIIEIKSPDTFVRTIYAGNALSTVKCNESVKIFTVRGTSFEAAATEGGSAASEDVASSSPAGVSEWLEQSLTKSDRPDLTSAKVVVSGGRGLKSGDNFQLLYDLADKMNAAVGASRAAVDAGYVPNDMQVGQTGKIVAPELYIAVGISGAIQHLAGMKDSKVIVAINKDPEAPIFQVADYGLVADLFKAVPEMTKALDK</sequence>
<feature type="compositionally biased region" description="Polar residues" evidence="12">
    <location>
        <begin position="284"/>
        <end position="297"/>
    </location>
</feature>
<dbReference type="GO" id="GO:0009055">
    <property type="term" value="F:electron transfer activity"/>
    <property type="evidence" value="ECO:0007669"/>
    <property type="project" value="InterPro"/>
</dbReference>
<dbReference type="Gene3D" id="3.40.50.620">
    <property type="entry name" value="HUPs"/>
    <property type="match status" value="1"/>
</dbReference>
<keyword evidence="6" id="KW-0285">Flavoprotein</keyword>
<evidence type="ECO:0000256" key="5">
    <source>
        <dbReference type="ARBA" id="ARBA00022448"/>
    </source>
</evidence>
<keyword evidence="11" id="KW-0175">Coiled coil</keyword>
<dbReference type="GO" id="GO:0005759">
    <property type="term" value="C:mitochondrial matrix"/>
    <property type="evidence" value="ECO:0007669"/>
    <property type="project" value="UniProtKB-SubCell"/>
</dbReference>
<evidence type="ECO:0000259" key="13">
    <source>
        <dbReference type="SMART" id="SM00893"/>
    </source>
</evidence>
<dbReference type="GO" id="GO:0033539">
    <property type="term" value="P:fatty acid beta-oxidation using acyl-CoA dehydrogenase"/>
    <property type="evidence" value="ECO:0007669"/>
    <property type="project" value="TreeGrafter"/>
</dbReference>
<dbReference type="InterPro" id="IPR014729">
    <property type="entry name" value="Rossmann-like_a/b/a_fold"/>
</dbReference>
<evidence type="ECO:0000256" key="7">
    <source>
        <dbReference type="ARBA" id="ARBA00022827"/>
    </source>
</evidence>
<feature type="region of interest" description="Disordered" evidence="12">
    <location>
        <begin position="332"/>
        <end position="443"/>
    </location>
</feature>
<evidence type="ECO:0000256" key="8">
    <source>
        <dbReference type="ARBA" id="ARBA00022982"/>
    </source>
</evidence>
<dbReference type="Pfam" id="PF16501">
    <property type="entry name" value="SCAPER_N"/>
    <property type="match status" value="1"/>
</dbReference>
<dbReference type="InterPro" id="IPR018206">
    <property type="entry name" value="ETF_asu_C_CS"/>
</dbReference>
<feature type="compositionally biased region" description="Basic and acidic residues" evidence="12">
    <location>
        <begin position="634"/>
        <end position="651"/>
    </location>
</feature>
<reference evidence="14" key="3">
    <citation type="submission" date="2025-09" db="UniProtKB">
        <authorList>
            <consortium name="Ensembl"/>
        </authorList>
    </citation>
    <scope>IDENTIFICATION</scope>
</reference>
<feature type="domain" description="Electron transfer flavoprotein alpha/beta-subunit N-terminal" evidence="13">
    <location>
        <begin position="740"/>
        <end position="921"/>
    </location>
</feature>
<accession>A0AAQ4QEM5</accession>
<comment type="function">
    <text evidence="9">Heterodimeric electron transfer flavoprotein that accepts electrons from several mitochondrial dehydrogenases, including acyl-CoA dehydrogenases, glutaryl-CoA and sarcosine dehydrogenase. It transfers the electrons to the main mitochondrial respiratory chain via ETF-ubiquinone oxidoreductase (ETF dehydrogenase). Required for normal mitochondrial fatty acid oxidation and normal amino acid metabolism.</text>
</comment>
<dbReference type="SUPFAM" id="SSF52402">
    <property type="entry name" value="Adenine nucleotide alpha hydrolases-like"/>
    <property type="match status" value="1"/>
</dbReference>
<dbReference type="Pfam" id="PF00766">
    <property type="entry name" value="ETF_alpha"/>
    <property type="match status" value="1"/>
</dbReference>
<dbReference type="Proteomes" id="UP000007635">
    <property type="component" value="Chromosome XIX"/>
</dbReference>
<dbReference type="PROSITE" id="PS00696">
    <property type="entry name" value="ETF_ALPHA"/>
    <property type="match status" value="1"/>
</dbReference>
<comment type="subunit">
    <text evidence="10">Heterodimer composed of ETFA and ETFB. Identified in a complex that contains ETFA, ETFB and ETFRF1. Interaction with ETFRF1 promotes dissociation of the bound FAD and loss of electron transfer activity. Interacts with TASOR.</text>
</comment>
<dbReference type="Gene3D" id="3.40.50.1220">
    <property type="entry name" value="TPP-binding domain"/>
    <property type="match status" value="1"/>
</dbReference>
<dbReference type="PANTHER" id="PTHR43153:SF1">
    <property type="entry name" value="ELECTRON TRANSFER FLAVOPROTEIN SUBUNIT ALPHA, MITOCHONDRIAL"/>
    <property type="match status" value="1"/>
</dbReference>
<keyword evidence="5" id="KW-0813">Transport</keyword>
<feature type="compositionally biased region" description="Polar residues" evidence="12">
    <location>
        <begin position="508"/>
        <end position="517"/>
    </location>
</feature>
<evidence type="ECO:0000256" key="11">
    <source>
        <dbReference type="SAM" id="Coils"/>
    </source>
</evidence>
<dbReference type="InterPro" id="IPR001308">
    <property type="entry name" value="ETF_a/FixB"/>
</dbReference>
<keyword evidence="7" id="KW-0274">FAD</keyword>
<reference evidence="14 15" key="1">
    <citation type="journal article" date="2021" name="G3 (Bethesda)">
        <title>Improved contiguity of the threespine stickleback genome using long-read sequencing.</title>
        <authorList>
            <person name="Nath S."/>
            <person name="Shaw D.E."/>
            <person name="White M.A."/>
        </authorList>
    </citation>
    <scope>NUCLEOTIDE SEQUENCE [LARGE SCALE GENOMIC DNA]</scope>
    <source>
        <strain evidence="14 15">Lake Benthic</strain>
    </source>
</reference>
<evidence type="ECO:0000256" key="1">
    <source>
        <dbReference type="ARBA" id="ARBA00001974"/>
    </source>
</evidence>
<evidence type="ECO:0000256" key="2">
    <source>
        <dbReference type="ARBA" id="ARBA00004305"/>
    </source>
</evidence>
<dbReference type="AlphaFoldDB" id="A0AAQ4QEM5"/>
<feature type="region of interest" description="Disordered" evidence="12">
    <location>
        <begin position="284"/>
        <end position="303"/>
    </location>
</feature>
<evidence type="ECO:0000256" key="10">
    <source>
        <dbReference type="ARBA" id="ARBA00046532"/>
    </source>
</evidence>
<dbReference type="CDD" id="cd01715">
    <property type="entry name" value="ETF_alpha"/>
    <property type="match status" value="1"/>
</dbReference>
<evidence type="ECO:0000256" key="3">
    <source>
        <dbReference type="ARBA" id="ARBA00005817"/>
    </source>
</evidence>
<feature type="compositionally biased region" description="Pro residues" evidence="12">
    <location>
        <begin position="416"/>
        <end position="434"/>
    </location>
</feature>
<feature type="region of interest" description="Disordered" evidence="12">
    <location>
        <begin position="481"/>
        <end position="517"/>
    </location>
</feature>
<comment type="similarity">
    <text evidence="3">Belongs to the ETF alpha-subunit/FixB family.</text>
</comment>
<dbReference type="InterPro" id="IPR014731">
    <property type="entry name" value="ETF_asu_C"/>
</dbReference>
<dbReference type="Ensembl" id="ENSGACT00000080237.1">
    <property type="protein sequence ID" value="ENSGACP00000048753.1"/>
    <property type="gene ID" value="ENSGACG00000010509.3"/>
</dbReference>
<dbReference type="GeneTree" id="ENSGT00390000011159"/>